<dbReference type="InterPro" id="IPR051723">
    <property type="entry name" value="Bact_OM_Invasion-Related"/>
</dbReference>
<dbReference type="InterPro" id="IPR000758">
    <property type="entry name" value="Enterovir_OMP"/>
</dbReference>
<evidence type="ECO:0000256" key="2">
    <source>
        <dbReference type="ARBA" id="ARBA00022452"/>
    </source>
</evidence>
<dbReference type="SUPFAM" id="SSF56925">
    <property type="entry name" value="OMPA-like"/>
    <property type="match status" value="1"/>
</dbReference>
<evidence type="ECO:0000256" key="3">
    <source>
        <dbReference type="ARBA" id="ARBA00022692"/>
    </source>
</evidence>
<dbReference type="GO" id="GO:0016020">
    <property type="term" value="C:membrane"/>
    <property type="evidence" value="ECO:0007669"/>
    <property type="project" value="UniProtKB-SubCell"/>
</dbReference>
<dbReference type="PANTHER" id="PTHR35892">
    <property type="entry name" value="OUTER MEMBRANE PROTEIN PAGN-RELATED"/>
    <property type="match status" value="1"/>
</dbReference>
<organism evidence="7 8">
    <name type="scientific">Xenorhabdus budapestensis</name>
    <dbReference type="NCBI Taxonomy" id="290110"/>
    <lineage>
        <taxon>Bacteria</taxon>
        <taxon>Pseudomonadati</taxon>
        <taxon>Pseudomonadota</taxon>
        <taxon>Gammaproteobacteria</taxon>
        <taxon>Enterobacterales</taxon>
        <taxon>Morganellaceae</taxon>
        <taxon>Xenorhabdus</taxon>
    </lineage>
</organism>
<sequence>MVTKKALLTTLALFSFIYGSLANADTHTIAAGYARGKITKPADKINLNGFNIHYRYEWDSPVSIIGQFTYMQGHGNRSFPFYNSFGNSIPGRSAYFEAKNSYRAKYFSLMAGPAYRINDYLSIYGLLGISHVTYHISAPFGVSDNINNINPTTGFEGTWLGLDPIGMNEYIDNTHNTKFSLRTNNIAYGAGIEINPVKNITLYLAYEGTLSKFTDTIPYGEGTNNYINGFNVGIGYRF</sequence>
<evidence type="ECO:0000256" key="6">
    <source>
        <dbReference type="SAM" id="SignalP"/>
    </source>
</evidence>
<feature type="chain" id="PRO_5012632630" evidence="6">
    <location>
        <begin position="25"/>
        <end position="238"/>
    </location>
</feature>
<evidence type="ECO:0000313" key="7">
    <source>
        <dbReference type="EMBL" id="PHM27518.1"/>
    </source>
</evidence>
<dbReference type="EMBL" id="NIBS01000011">
    <property type="protein sequence ID" value="PHM27518.1"/>
    <property type="molecule type" value="Genomic_DNA"/>
</dbReference>
<dbReference type="InterPro" id="IPR011250">
    <property type="entry name" value="OMP/PagP_B-barrel"/>
</dbReference>
<keyword evidence="5" id="KW-0472">Membrane</keyword>
<reference evidence="7 8" key="1">
    <citation type="journal article" date="2017" name="Nat. Microbiol.">
        <title>Natural product diversity associated with the nematode symbionts Photorhabdus and Xenorhabdus.</title>
        <authorList>
            <person name="Tobias N.J."/>
            <person name="Wolff H."/>
            <person name="Djahanschiri B."/>
            <person name="Grundmann F."/>
            <person name="Kronenwerth M."/>
            <person name="Shi Y.M."/>
            <person name="Simonyi S."/>
            <person name="Grun P."/>
            <person name="Shapiro-Ilan D."/>
            <person name="Pidot S.J."/>
            <person name="Stinear T.P."/>
            <person name="Ebersberger I."/>
            <person name="Bode H.B."/>
        </authorList>
    </citation>
    <scope>NUCLEOTIDE SEQUENCE [LARGE SCALE GENOMIC DNA]</scope>
    <source>
        <strain evidence="7 8">DSM 16342</strain>
    </source>
</reference>
<evidence type="ECO:0000256" key="1">
    <source>
        <dbReference type="ARBA" id="ARBA00004141"/>
    </source>
</evidence>
<dbReference type="RefSeq" id="WP_099136224.1">
    <property type="nucleotide sequence ID" value="NZ_CAWNNJ010000013.1"/>
</dbReference>
<dbReference type="PROSITE" id="PS00695">
    <property type="entry name" value="ENT_VIR_OMP_2"/>
    <property type="match status" value="1"/>
</dbReference>
<protein>
    <submittedName>
        <fullName evidence="7">Virulence membrane protein PagC</fullName>
    </submittedName>
</protein>
<accession>A0A2D0IZV4</accession>
<dbReference type="AlphaFoldDB" id="A0A2D0IZV4"/>
<evidence type="ECO:0000256" key="4">
    <source>
        <dbReference type="ARBA" id="ARBA00022729"/>
    </source>
</evidence>
<feature type="signal peptide" evidence="6">
    <location>
        <begin position="1"/>
        <end position="24"/>
    </location>
</feature>
<dbReference type="Gene3D" id="2.40.160.20">
    <property type="match status" value="1"/>
</dbReference>
<dbReference type="Proteomes" id="UP000225833">
    <property type="component" value="Unassembled WGS sequence"/>
</dbReference>
<comment type="caution">
    <text evidence="7">The sequence shown here is derived from an EMBL/GenBank/DDBJ whole genome shotgun (WGS) entry which is preliminary data.</text>
</comment>
<keyword evidence="3" id="KW-0812">Transmembrane</keyword>
<dbReference type="Pfam" id="PF06316">
    <property type="entry name" value="Ail_Lom"/>
    <property type="match status" value="1"/>
</dbReference>
<dbReference type="OrthoDB" id="5873117at2"/>
<evidence type="ECO:0000313" key="8">
    <source>
        <dbReference type="Proteomes" id="UP000225833"/>
    </source>
</evidence>
<dbReference type="GO" id="GO:0044384">
    <property type="term" value="C:host outer membrane"/>
    <property type="evidence" value="ECO:0007669"/>
    <property type="project" value="InterPro"/>
</dbReference>
<evidence type="ECO:0000256" key="5">
    <source>
        <dbReference type="ARBA" id="ARBA00023136"/>
    </source>
</evidence>
<gene>
    <name evidence="7" type="ORF">Xbud_02377</name>
</gene>
<keyword evidence="4 6" id="KW-0732">Signal</keyword>
<comment type="subcellular location">
    <subcellularLocation>
        <location evidence="1">Membrane</location>
        <topology evidence="1">Multi-pass membrane protein</topology>
    </subcellularLocation>
</comment>
<dbReference type="PANTHER" id="PTHR35892:SF2">
    <property type="entry name" value="OUTER MEMBRANE PROTEIN PAGN"/>
    <property type="match status" value="1"/>
</dbReference>
<keyword evidence="2" id="KW-1134">Transmembrane beta strand</keyword>
<proteinExistence type="predicted"/>
<name>A0A2D0IZV4_XENBU</name>